<dbReference type="InterPro" id="IPR000795">
    <property type="entry name" value="T_Tr_GTP-bd_dom"/>
</dbReference>
<keyword evidence="11" id="KW-0342">GTP-binding</keyword>
<keyword evidence="10" id="KW-0648">Protein biosynthesis</keyword>
<feature type="compositionally biased region" description="Low complexity" evidence="13">
    <location>
        <begin position="411"/>
        <end position="425"/>
    </location>
</feature>
<proteinExistence type="inferred from homology"/>
<feature type="compositionally biased region" description="Low complexity" evidence="13">
    <location>
        <begin position="256"/>
        <end position="265"/>
    </location>
</feature>
<protein>
    <recommendedName>
        <fullName evidence="4">Eukaryotic translation initiation factor 5B</fullName>
        <ecNumber evidence="3">3.6.5.3</ecNumber>
    </recommendedName>
    <alternativeName>
        <fullName evidence="12">Translation initiation factor IF-2</fullName>
    </alternativeName>
</protein>
<dbReference type="NCBIfam" id="NF003078">
    <property type="entry name" value="PRK04004.1"/>
    <property type="match status" value="1"/>
</dbReference>
<dbReference type="OMA" id="EFAVMLC"/>
<feature type="compositionally biased region" description="Basic and acidic residues" evidence="13">
    <location>
        <begin position="299"/>
        <end position="342"/>
    </location>
</feature>
<dbReference type="OrthoDB" id="4928at2759"/>
<dbReference type="Gene3D" id="3.40.50.10050">
    <property type="entry name" value="Translation initiation factor IF- 2, domain 3"/>
    <property type="match status" value="1"/>
</dbReference>
<evidence type="ECO:0000256" key="8">
    <source>
        <dbReference type="ARBA" id="ARBA00022741"/>
    </source>
</evidence>
<evidence type="ECO:0000256" key="10">
    <source>
        <dbReference type="ARBA" id="ARBA00022917"/>
    </source>
</evidence>
<feature type="region of interest" description="Disordered" evidence="13">
    <location>
        <begin position="1"/>
        <end position="486"/>
    </location>
</feature>
<comment type="subcellular location">
    <subcellularLocation>
        <location evidence="1">Cytoplasm</location>
    </subcellularLocation>
</comment>
<dbReference type="PROSITE" id="PS51722">
    <property type="entry name" value="G_TR_2"/>
    <property type="match status" value="1"/>
</dbReference>
<dbReference type="CDD" id="cd01887">
    <property type="entry name" value="IF2_eIF5B"/>
    <property type="match status" value="1"/>
</dbReference>
<feature type="domain" description="Tr-type G" evidence="14">
    <location>
        <begin position="510"/>
        <end position="728"/>
    </location>
</feature>
<feature type="compositionally biased region" description="Basic and acidic residues" evidence="13">
    <location>
        <begin position="449"/>
        <end position="471"/>
    </location>
</feature>
<keyword evidence="6" id="KW-0396">Initiation factor</keyword>
<dbReference type="FunFam" id="2.40.30.10:FF:000013">
    <property type="entry name" value="eukaryotic translation initiation factor 5B"/>
    <property type="match status" value="1"/>
</dbReference>
<evidence type="ECO:0000256" key="5">
    <source>
        <dbReference type="ARBA" id="ARBA00022490"/>
    </source>
</evidence>
<feature type="compositionally biased region" description="Basic and acidic residues" evidence="13">
    <location>
        <begin position="195"/>
        <end position="239"/>
    </location>
</feature>
<dbReference type="Pfam" id="PF14578">
    <property type="entry name" value="GTP_EFTU_D4"/>
    <property type="match status" value="1"/>
</dbReference>
<dbReference type="Gene3D" id="3.40.50.300">
    <property type="entry name" value="P-loop containing nucleotide triphosphate hydrolases"/>
    <property type="match status" value="1"/>
</dbReference>
<dbReference type="GO" id="GO:0005739">
    <property type="term" value="C:mitochondrion"/>
    <property type="evidence" value="ECO:0007669"/>
    <property type="project" value="TreeGrafter"/>
</dbReference>
<dbReference type="Gene3D" id="2.40.30.10">
    <property type="entry name" value="Translation factors"/>
    <property type="match status" value="2"/>
</dbReference>
<dbReference type="Pfam" id="PF11987">
    <property type="entry name" value="IF-2"/>
    <property type="match status" value="1"/>
</dbReference>
<evidence type="ECO:0000256" key="6">
    <source>
        <dbReference type="ARBA" id="ARBA00022540"/>
    </source>
</evidence>
<dbReference type="GO" id="GO:0005525">
    <property type="term" value="F:GTP binding"/>
    <property type="evidence" value="ECO:0007669"/>
    <property type="project" value="UniProtKB-KW"/>
</dbReference>
<dbReference type="PANTHER" id="PTHR43381:SF4">
    <property type="entry name" value="EUKARYOTIC TRANSLATION INITIATION FACTOR 5B"/>
    <property type="match status" value="1"/>
</dbReference>
<feature type="compositionally biased region" description="Acidic residues" evidence="13">
    <location>
        <begin position="91"/>
        <end position="105"/>
    </location>
</feature>
<feature type="compositionally biased region" description="Low complexity" evidence="13">
    <location>
        <begin position="52"/>
        <end position="67"/>
    </location>
</feature>
<feature type="compositionally biased region" description="Basic and acidic residues" evidence="13">
    <location>
        <begin position="113"/>
        <end position="124"/>
    </location>
</feature>
<dbReference type="FunFam" id="3.40.50.300:FF:000112">
    <property type="entry name" value="Eukaryotic translation initiation factor 5B"/>
    <property type="match status" value="1"/>
</dbReference>
<dbReference type="InterPro" id="IPR015760">
    <property type="entry name" value="TIF_IF2"/>
</dbReference>
<evidence type="ECO:0000259" key="14">
    <source>
        <dbReference type="PROSITE" id="PS51722"/>
    </source>
</evidence>
<dbReference type="InterPro" id="IPR009000">
    <property type="entry name" value="Transl_B-barrel_sf"/>
</dbReference>
<name>A0A0V0QF82_PSEPJ</name>
<dbReference type="SUPFAM" id="SSF52540">
    <property type="entry name" value="P-loop containing nucleoside triphosphate hydrolases"/>
    <property type="match status" value="1"/>
</dbReference>
<feature type="compositionally biased region" description="Basic and acidic residues" evidence="13">
    <location>
        <begin position="151"/>
        <end position="181"/>
    </location>
</feature>
<dbReference type="FunCoup" id="A0A0V0QF82">
    <property type="interactions" value="325"/>
</dbReference>
<dbReference type="InterPro" id="IPR023115">
    <property type="entry name" value="TIF_IF2_dom3"/>
</dbReference>
<comment type="caution">
    <text evidence="15">The sequence shown here is derived from an EMBL/GenBank/DDBJ whole genome shotgun (WGS) entry which is preliminary data.</text>
</comment>
<feature type="compositionally biased region" description="Basic and acidic residues" evidence="13">
    <location>
        <begin position="360"/>
        <end position="369"/>
    </location>
</feature>
<dbReference type="InterPro" id="IPR036925">
    <property type="entry name" value="TIF_IF2_dom3_sf"/>
</dbReference>
<evidence type="ECO:0000256" key="3">
    <source>
        <dbReference type="ARBA" id="ARBA00011986"/>
    </source>
</evidence>
<dbReference type="InterPro" id="IPR029459">
    <property type="entry name" value="EFTU-type"/>
</dbReference>
<dbReference type="NCBIfam" id="TIGR00231">
    <property type="entry name" value="small_GTP"/>
    <property type="match status" value="1"/>
</dbReference>
<dbReference type="EC" id="3.6.5.3" evidence="3"/>
<dbReference type="GO" id="GO:0046872">
    <property type="term" value="F:metal ion binding"/>
    <property type="evidence" value="ECO:0007669"/>
    <property type="project" value="UniProtKB-KW"/>
</dbReference>
<dbReference type="EMBL" id="LDAU01000181">
    <property type="protein sequence ID" value="KRX00865.1"/>
    <property type="molecule type" value="Genomic_DNA"/>
</dbReference>
<organism evidence="15 16">
    <name type="scientific">Pseudocohnilembus persalinus</name>
    <name type="common">Ciliate</name>
    <dbReference type="NCBI Taxonomy" id="266149"/>
    <lineage>
        <taxon>Eukaryota</taxon>
        <taxon>Sar</taxon>
        <taxon>Alveolata</taxon>
        <taxon>Ciliophora</taxon>
        <taxon>Intramacronucleata</taxon>
        <taxon>Oligohymenophorea</taxon>
        <taxon>Scuticociliatia</taxon>
        <taxon>Philasterida</taxon>
        <taxon>Pseudocohnilembidae</taxon>
        <taxon>Pseudocohnilembus</taxon>
    </lineage>
</organism>
<evidence type="ECO:0000256" key="12">
    <source>
        <dbReference type="ARBA" id="ARBA00032478"/>
    </source>
</evidence>
<keyword evidence="5" id="KW-0963">Cytoplasm</keyword>
<evidence type="ECO:0000256" key="7">
    <source>
        <dbReference type="ARBA" id="ARBA00022723"/>
    </source>
</evidence>
<feature type="compositionally biased region" description="Low complexity" evidence="13">
    <location>
        <begin position="370"/>
        <end position="386"/>
    </location>
</feature>
<dbReference type="InParanoid" id="A0A0V0QF82"/>
<dbReference type="CDD" id="cd03703">
    <property type="entry name" value="aeIF5B_II"/>
    <property type="match status" value="1"/>
</dbReference>
<evidence type="ECO:0000256" key="4">
    <source>
        <dbReference type="ARBA" id="ARBA00013824"/>
    </source>
</evidence>
<evidence type="ECO:0000256" key="2">
    <source>
        <dbReference type="ARBA" id="ARBA00007733"/>
    </source>
</evidence>
<keyword evidence="8" id="KW-0547">Nucleotide-binding</keyword>
<evidence type="ECO:0000256" key="1">
    <source>
        <dbReference type="ARBA" id="ARBA00004496"/>
    </source>
</evidence>
<keyword evidence="16" id="KW-1185">Reference proteome</keyword>
<keyword evidence="7" id="KW-0479">Metal-binding</keyword>
<sequence>MSKFLKGIANNSSSSSSSNNNSSSSDSESEEEQTKQLKQQTQKPQNKKKSKFQVQQESNDENSGSSSSEEEQKPEPKKNAKKQSKFLALQDDSDSEKSEDSEDEEKQQQQKKGKQEKQKQEQKSKQSNKNQGKKQSKFQAALDSESEEEEKEKKQEKQEKKPEKKILTKEEKKKLKQKKQEEEEEDIDAILNAAIEEKKKQEEEQKKKKEEENKNENENQNENEEKNQKPQEKSKAQLKREKKKLKEKQEKEEGTQQKNDQQQQENENESKASKNKKKKGGAAGKPNSKIAEMILQQQKQREEEERLYQEALKKAQEEEERRIAEEKAAEEEKARLKKEEKERKKKAGESMSKAERKKKEKLEKAREQLLRQQDLQQKMAEQQLQKQNEKEEKEKQLAEKQEQEKLDKKNQLAAQLAQNANNGDAAGKDKKMSQDSALDNWEDFEEIEEQQKKKQQELEELEKQRQLEQEKKRKNSSGSSGKKKKKSWEYLDEIKKNDTYQSQAPEKGVLRSPIIVIMGHVDTGKTTLLDKLRHTNVQGGEAGGITQQIGATFFPCEKVLEQTVKLQEFFPTELKAPGLLVIDTPGHESFANLRSRGSSLCDFAILVIDLMHGLEQQTMESIKLLTMRKTPFVIALNKIDRCYDWKSKPYESSKVQLQKQKRNTRDDFETRYQRVITQLAKIEKNAILYWDNKDVKSFFPVVPTSGVTGEGIPDLLAVITKYTSQFMKSKMMVKEDAFNCTVMEVKVIEGHGTTIDCILIDGVIRKGDTITILGFNGPITTKIRALLTPHPMKEMRVKGEYIQHDVIYAAMGLKIAAKGLEEAVAGCQLITSKTQEEIAVAEATVAKELEQVKQKIQLSNQGVGVAASTLGSLEALLSFLKESGIPVSYVTIGPVSKDDINKAMKSLLADEVESRKKEYAVMLVFDIKVLKEAAAYAEEQGVKIFTANIIYHLQDLYMEYYRKVIEERRQQHINDAVFPCELSIVKIFRMNKPLILGVKVVTGQLRIGTPLVADINGKPVKIGVVDSMESNGKPVKNGIIKPENGETAVKINEADKVKGGQTFTDEHKLYSLITRHSIDCLKEYFREDVSKQEWKFILKTLKPYFEIY</sequence>
<dbReference type="InterPro" id="IPR004161">
    <property type="entry name" value="EFTu-like_2"/>
</dbReference>
<dbReference type="InterPro" id="IPR027417">
    <property type="entry name" value="P-loop_NTPase"/>
</dbReference>
<feature type="compositionally biased region" description="Basic and acidic residues" evidence="13">
    <location>
        <begin position="387"/>
        <end position="410"/>
    </location>
</feature>
<dbReference type="Pfam" id="PF03144">
    <property type="entry name" value="GTP_EFTU_D2"/>
    <property type="match status" value="1"/>
</dbReference>
<evidence type="ECO:0000256" key="9">
    <source>
        <dbReference type="ARBA" id="ARBA00022801"/>
    </source>
</evidence>
<dbReference type="Proteomes" id="UP000054937">
    <property type="component" value="Unassembled WGS sequence"/>
</dbReference>
<reference evidence="15 16" key="1">
    <citation type="journal article" date="2015" name="Sci. Rep.">
        <title>Genome of the facultative scuticociliatosis pathogen Pseudocohnilembus persalinus provides insight into its virulence through horizontal gene transfer.</title>
        <authorList>
            <person name="Xiong J."/>
            <person name="Wang G."/>
            <person name="Cheng J."/>
            <person name="Tian M."/>
            <person name="Pan X."/>
            <person name="Warren A."/>
            <person name="Jiang C."/>
            <person name="Yuan D."/>
            <person name="Miao W."/>
        </authorList>
    </citation>
    <scope>NUCLEOTIDE SEQUENCE [LARGE SCALE GENOMIC DNA]</scope>
    <source>
        <strain evidence="15">36N120E</strain>
    </source>
</reference>
<dbReference type="SUPFAM" id="SSF50447">
    <property type="entry name" value="Translation proteins"/>
    <property type="match status" value="1"/>
</dbReference>
<dbReference type="PANTHER" id="PTHR43381">
    <property type="entry name" value="TRANSLATION INITIATION FACTOR IF-2-RELATED"/>
    <property type="match status" value="1"/>
</dbReference>
<feature type="compositionally biased region" description="Low complexity" evidence="13">
    <location>
        <begin position="10"/>
        <end position="26"/>
    </location>
</feature>
<dbReference type="PRINTS" id="PR00315">
    <property type="entry name" value="ELONGATNFCT"/>
</dbReference>
<evidence type="ECO:0000256" key="11">
    <source>
        <dbReference type="ARBA" id="ARBA00023134"/>
    </source>
</evidence>
<dbReference type="SUPFAM" id="SSF52156">
    <property type="entry name" value="Initiation factor IF2/eIF5b, domain 3"/>
    <property type="match status" value="1"/>
</dbReference>
<evidence type="ECO:0000313" key="16">
    <source>
        <dbReference type="Proteomes" id="UP000054937"/>
    </source>
</evidence>
<dbReference type="AlphaFoldDB" id="A0A0V0QF82"/>
<comment type="similarity">
    <text evidence="2">Belongs to the TRAFAC class translation factor GTPase superfamily. Classic translation factor GTPase family. IF-2 subfamily.</text>
</comment>
<dbReference type="GO" id="GO:0003924">
    <property type="term" value="F:GTPase activity"/>
    <property type="evidence" value="ECO:0007669"/>
    <property type="project" value="InterPro"/>
</dbReference>
<dbReference type="FunFam" id="3.40.50.10050:FF:000002">
    <property type="entry name" value="Eukaryotic translation initiation factor 5B"/>
    <property type="match status" value="1"/>
</dbReference>
<dbReference type="GO" id="GO:0003743">
    <property type="term" value="F:translation initiation factor activity"/>
    <property type="evidence" value="ECO:0007669"/>
    <property type="project" value="UniProtKB-KW"/>
</dbReference>
<evidence type="ECO:0000313" key="15">
    <source>
        <dbReference type="EMBL" id="KRX00865.1"/>
    </source>
</evidence>
<accession>A0A0V0QF82</accession>
<dbReference type="InterPro" id="IPR005225">
    <property type="entry name" value="Small_GTP-bd"/>
</dbReference>
<gene>
    <name evidence="15" type="ORF">PPERSA_02044</name>
</gene>
<evidence type="ECO:0000256" key="13">
    <source>
        <dbReference type="SAM" id="MobiDB-lite"/>
    </source>
</evidence>
<dbReference type="Pfam" id="PF00009">
    <property type="entry name" value="GTP_EFTU"/>
    <property type="match status" value="1"/>
</dbReference>
<keyword evidence="9" id="KW-0378">Hydrolase</keyword>